<keyword evidence="3" id="KW-1185">Reference proteome</keyword>
<evidence type="ECO:0000313" key="3">
    <source>
        <dbReference type="Proteomes" id="UP000657421"/>
    </source>
</evidence>
<reference evidence="2 3" key="1">
    <citation type="submission" date="2020-08" db="EMBL/GenBank/DDBJ databases">
        <title>Genome public.</title>
        <authorList>
            <person name="Liu C."/>
            <person name="Sun Q."/>
        </authorList>
    </citation>
    <scope>NUCLEOTIDE SEQUENCE [LARGE SCALE GENOMIC DNA]</scope>
    <source>
        <strain evidence="2 3">NSJ-46</strain>
    </source>
</reference>
<dbReference type="EMBL" id="JACRSZ010000007">
    <property type="protein sequence ID" value="MBC8573123.1"/>
    <property type="molecule type" value="Genomic_DNA"/>
</dbReference>
<comment type="caution">
    <text evidence="2">The sequence shown here is derived from an EMBL/GenBank/DDBJ whole genome shotgun (WGS) entry which is preliminary data.</text>
</comment>
<proteinExistence type="predicted"/>
<evidence type="ECO:0000256" key="1">
    <source>
        <dbReference type="SAM" id="SignalP"/>
    </source>
</evidence>
<feature type="chain" id="PRO_5045637095" evidence="1">
    <location>
        <begin position="24"/>
        <end position="147"/>
    </location>
</feature>
<accession>A0ABR7N9P5</accession>
<feature type="signal peptide" evidence="1">
    <location>
        <begin position="1"/>
        <end position="23"/>
    </location>
</feature>
<dbReference type="Proteomes" id="UP000657421">
    <property type="component" value="Unassembled WGS sequence"/>
</dbReference>
<dbReference type="RefSeq" id="WP_249308148.1">
    <property type="nucleotide sequence ID" value="NZ_JACRSZ010000007.1"/>
</dbReference>
<name>A0ABR7N9P5_9FIRM</name>
<organism evidence="2 3">
    <name type="scientific">Jingyaoa shaoxingensis</name>
    <dbReference type="NCBI Taxonomy" id="2763671"/>
    <lineage>
        <taxon>Bacteria</taxon>
        <taxon>Bacillati</taxon>
        <taxon>Bacillota</taxon>
        <taxon>Clostridia</taxon>
        <taxon>Lachnospirales</taxon>
        <taxon>Lachnospiraceae</taxon>
        <taxon>Jingyaoa</taxon>
    </lineage>
</organism>
<evidence type="ECO:0000313" key="2">
    <source>
        <dbReference type="EMBL" id="MBC8573123.1"/>
    </source>
</evidence>
<gene>
    <name evidence="2" type="ORF">H8716_08510</name>
</gene>
<keyword evidence="1" id="KW-0732">Signal</keyword>
<sequence length="147" mass="16230">MKRMVTIVLSVLTIMTSATPVGAAEFATKTTERISTEITQNLEIGQDCNINGEKAGKITKIYQDGTFEVKEIKETYAAKKHTHRVKGTHTESTIKKVNTKDVCCKLSVTIYGTCTICGDKVIVSVKDTPQPHKYNSLGKCMNCGRRK</sequence>
<protein>
    <submittedName>
        <fullName evidence="2">Uncharacterized protein</fullName>
    </submittedName>
</protein>